<proteinExistence type="predicted"/>
<dbReference type="AlphaFoldDB" id="A0A482VWT7"/>
<evidence type="ECO:0000313" key="2">
    <source>
        <dbReference type="Proteomes" id="UP000292052"/>
    </source>
</evidence>
<accession>A0A482VWT7</accession>
<dbReference type="Proteomes" id="UP000292052">
    <property type="component" value="Unassembled WGS sequence"/>
</dbReference>
<dbReference type="EMBL" id="QDEB01055840">
    <property type="protein sequence ID" value="RZC37073.1"/>
    <property type="molecule type" value="Genomic_DNA"/>
</dbReference>
<dbReference type="InterPro" id="IPR009998">
    <property type="entry name" value="YfaZ"/>
</dbReference>
<evidence type="ECO:0000313" key="1">
    <source>
        <dbReference type="EMBL" id="RZC37073.1"/>
    </source>
</evidence>
<keyword evidence="2" id="KW-1185">Reference proteome</keyword>
<organism evidence="1 2">
    <name type="scientific">Asbolus verrucosus</name>
    <name type="common">Desert ironclad beetle</name>
    <dbReference type="NCBI Taxonomy" id="1661398"/>
    <lineage>
        <taxon>Eukaryota</taxon>
        <taxon>Metazoa</taxon>
        <taxon>Ecdysozoa</taxon>
        <taxon>Arthropoda</taxon>
        <taxon>Hexapoda</taxon>
        <taxon>Insecta</taxon>
        <taxon>Pterygota</taxon>
        <taxon>Neoptera</taxon>
        <taxon>Endopterygota</taxon>
        <taxon>Coleoptera</taxon>
        <taxon>Polyphaga</taxon>
        <taxon>Cucujiformia</taxon>
        <taxon>Tenebrionidae</taxon>
        <taxon>Pimeliinae</taxon>
        <taxon>Asbolus</taxon>
    </lineage>
</organism>
<name>A0A482VWT7_ASBVE</name>
<protein>
    <submittedName>
        <fullName evidence="1">YfaZ domain containing protein</fullName>
    </submittedName>
</protein>
<comment type="caution">
    <text evidence="1">The sequence shown here is derived from an EMBL/GenBank/DDBJ whole genome shotgun (WGS) entry which is preliminary data.</text>
</comment>
<sequence>MDGKDRLEWSLQIEYFVAFCVREVLKSIFMSLFFQAVNFVFYQKQSLGHRGDFRIKDRNWSQFENTQFSQKHENADTTYGESQLRFVPTHKQSAKGNDSATHAGLESNSLALGGVLQWLVNCAFGVSSFGAVVEINFELSQIVPFGRNGTPQQDVNTRYLTFNPLKLPVGYTYVNFEQQKTTRKEALEFSSHVCV</sequence>
<reference evidence="1 2" key="1">
    <citation type="submission" date="2017-03" db="EMBL/GenBank/DDBJ databases">
        <title>Genome of the blue death feigning beetle - Asbolus verrucosus.</title>
        <authorList>
            <person name="Rider S.D."/>
        </authorList>
    </citation>
    <scope>NUCLEOTIDE SEQUENCE [LARGE SCALE GENOMIC DNA]</scope>
    <source>
        <strain evidence="1">Butters</strain>
        <tissue evidence="1">Head and leg muscle</tissue>
    </source>
</reference>
<dbReference type="Pfam" id="PF07437">
    <property type="entry name" value="YfaZ"/>
    <property type="match status" value="1"/>
</dbReference>
<gene>
    <name evidence="1" type="ORF">BDFB_007749</name>
</gene>